<evidence type="ECO:0000313" key="6">
    <source>
        <dbReference type="EMBL" id="KAK5780594.1"/>
    </source>
</evidence>
<dbReference type="InterPro" id="IPR019775">
    <property type="entry name" value="WD40_repeat_CS"/>
</dbReference>
<feature type="repeat" description="WD" evidence="4">
    <location>
        <begin position="257"/>
        <end position="298"/>
    </location>
</feature>
<dbReference type="PANTHER" id="PTHR22839:SF0">
    <property type="entry name" value="THO COMPLEX SUBUNIT 3"/>
    <property type="match status" value="1"/>
</dbReference>
<evidence type="ECO:0000256" key="1">
    <source>
        <dbReference type="ARBA" id="ARBA00022574"/>
    </source>
</evidence>
<feature type="region of interest" description="Disordered" evidence="5">
    <location>
        <begin position="398"/>
        <end position="417"/>
    </location>
</feature>
<dbReference type="GO" id="GO:0006406">
    <property type="term" value="P:mRNA export from nucleus"/>
    <property type="evidence" value="ECO:0007669"/>
    <property type="project" value="InterPro"/>
</dbReference>
<dbReference type="GO" id="GO:0000445">
    <property type="term" value="C:THO complex part of transcription export complex"/>
    <property type="evidence" value="ECO:0007669"/>
    <property type="project" value="TreeGrafter"/>
</dbReference>
<dbReference type="PROSITE" id="PS50294">
    <property type="entry name" value="WD_REPEATS_REGION"/>
    <property type="match status" value="1"/>
</dbReference>
<reference evidence="7" key="1">
    <citation type="submission" date="2023-07" db="EMBL/GenBank/DDBJ databases">
        <title>A draft genome of Kazachstania heterogenica Y-27499.</title>
        <authorList>
            <person name="Donic C."/>
            <person name="Kralova J.S."/>
            <person name="Fidel L."/>
            <person name="Ben-Dor S."/>
            <person name="Jung S."/>
        </authorList>
    </citation>
    <scope>NUCLEOTIDE SEQUENCE [LARGE SCALE GENOMIC DNA]</scope>
    <source>
        <strain evidence="7">Y27499</strain>
    </source>
</reference>
<dbReference type="PROSITE" id="PS50082">
    <property type="entry name" value="WD_REPEATS_2"/>
    <property type="match status" value="2"/>
</dbReference>
<evidence type="ECO:0000256" key="2">
    <source>
        <dbReference type="ARBA" id="ARBA00022737"/>
    </source>
</evidence>
<dbReference type="Pfam" id="PF00400">
    <property type="entry name" value="WD40"/>
    <property type="match status" value="2"/>
</dbReference>
<dbReference type="InterPro" id="IPR001680">
    <property type="entry name" value="WD40_rpt"/>
</dbReference>
<dbReference type="InterPro" id="IPR015943">
    <property type="entry name" value="WD40/YVTN_repeat-like_dom_sf"/>
</dbReference>
<dbReference type="Gene3D" id="2.130.10.10">
    <property type="entry name" value="YVTN repeat-like/Quinoprotein amine dehydrogenase"/>
    <property type="match status" value="2"/>
</dbReference>
<name>A0AAN7WL93_9SACH</name>
<dbReference type="InterPro" id="IPR036322">
    <property type="entry name" value="WD40_repeat_dom_sf"/>
</dbReference>
<feature type="repeat" description="WD" evidence="4">
    <location>
        <begin position="57"/>
        <end position="98"/>
    </location>
</feature>
<dbReference type="PROSITE" id="PS00678">
    <property type="entry name" value="WD_REPEATS_1"/>
    <property type="match status" value="1"/>
</dbReference>
<proteinExistence type="inferred from homology"/>
<dbReference type="PANTHER" id="PTHR22839">
    <property type="entry name" value="THO COMPLEX SUBUNIT 3 THO3"/>
    <property type="match status" value="1"/>
</dbReference>
<dbReference type="SMART" id="SM00320">
    <property type="entry name" value="WD40"/>
    <property type="match status" value="6"/>
</dbReference>
<evidence type="ECO:0000256" key="4">
    <source>
        <dbReference type="PROSITE-ProRule" id="PRU00221"/>
    </source>
</evidence>
<sequence length="491" mass="56669">MNQMIDFLEHKSITPALSDYIIELYLKEVLEKGKNVHKIEDDRYTKVISHSKSRFSSSLQPNEILSLEFHPSGRLLAYSRMDGSLTIWEVPSNGILHTNSSNKIFINNVVGAEKLVTDISWNPQETSQIATTSNTNEIIIWSLIGSKFRESELSRVKTVNVESHKTKINKCYYSPRGEWLLATTKLENLYLFSTRDNFSLKYIINLSPYLLNGDITYSTTWHNTDDYFFIGCKSGHILVFTLKRLAKDNEVKCILTLNSHRGSVTDLRMDPYGRYLISGGSDGMCIFWDLNTFTSKFTLNDINALILSIDIDHLGKLLVIVTSEDKLLFYNMSNGNLIRSLTIKELKSDIWFRFHPNKTWFIKSTRDDVLYNHISQVNDEFEFWKDKYEQNLLTLRSKNKNSSSNSNMNINGHNNIDNKKLRNLDAKSRGSVDHSKQITERGSSVTANKIRKNTSSTIRTQKRFGIRYDRMNRDRMGIIPSRPSMSGRFNK</sequence>
<evidence type="ECO:0000256" key="3">
    <source>
        <dbReference type="ARBA" id="ARBA00046343"/>
    </source>
</evidence>
<comment type="similarity">
    <text evidence="3">Belongs to the THOC3 family.</text>
</comment>
<feature type="compositionally biased region" description="Low complexity" evidence="5">
    <location>
        <begin position="400"/>
        <end position="415"/>
    </location>
</feature>
<evidence type="ECO:0000313" key="7">
    <source>
        <dbReference type="Proteomes" id="UP001306508"/>
    </source>
</evidence>
<dbReference type="InterPro" id="IPR040132">
    <property type="entry name" value="Tex1/THOC3"/>
</dbReference>
<gene>
    <name evidence="6" type="ORF">RI543_001716</name>
</gene>
<accession>A0AAN7WL93</accession>
<comment type="caution">
    <text evidence="6">The sequence shown here is derived from an EMBL/GenBank/DDBJ whole genome shotgun (WGS) entry which is preliminary data.</text>
</comment>
<keyword evidence="7" id="KW-1185">Reference proteome</keyword>
<dbReference type="Proteomes" id="UP001306508">
    <property type="component" value="Unassembled WGS sequence"/>
</dbReference>
<dbReference type="SUPFAM" id="SSF50978">
    <property type="entry name" value="WD40 repeat-like"/>
    <property type="match status" value="1"/>
</dbReference>
<organism evidence="6 7">
    <name type="scientific">Arxiozyma heterogenica</name>
    <dbReference type="NCBI Taxonomy" id="278026"/>
    <lineage>
        <taxon>Eukaryota</taxon>
        <taxon>Fungi</taxon>
        <taxon>Dikarya</taxon>
        <taxon>Ascomycota</taxon>
        <taxon>Saccharomycotina</taxon>
        <taxon>Saccharomycetes</taxon>
        <taxon>Saccharomycetales</taxon>
        <taxon>Saccharomycetaceae</taxon>
        <taxon>Arxiozyma</taxon>
    </lineage>
</organism>
<dbReference type="EMBL" id="JAWIZZ010000040">
    <property type="protein sequence ID" value="KAK5780594.1"/>
    <property type="molecule type" value="Genomic_DNA"/>
</dbReference>
<evidence type="ECO:0000256" key="5">
    <source>
        <dbReference type="SAM" id="MobiDB-lite"/>
    </source>
</evidence>
<protein>
    <submittedName>
        <fullName evidence="6">Uncharacterized protein</fullName>
    </submittedName>
</protein>
<keyword evidence="2" id="KW-0677">Repeat</keyword>
<keyword evidence="1 4" id="KW-0853">WD repeat</keyword>
<dbReference type="AlphaFoldDB" id="A0AAN7WL93"/>